<evidence type="ECO:0000313" key="2">
    <source>
        <dbReference type="EMBL" id="OIQ81073.1"/>
    </source>
</evidence>
<dbReference type="EMBL" id="MLJW01000973">
    <property type="protein sequence ID" value="OIQ81073.1"/>
    <property type="molecule type" value="Genomic_DNA"/>
</dbReference>
<comment type="caution">
    <text evidence="2">The sequence shown here is derived from an EMBL/GenBank/DDBJ whole genome shotgun (WGS) entry which is preliminary data.</text>
</comment>
<dbReference type="GO" id="GO:0000428">
    <property type="term" value="C:DNA-directed RNA polymerase complex"/>
    <property type="evidence" value="ECO:0007669"/>
    <property type="project" value="UniProtKB-KW"/>
</dbReference>
<protein>
    <submittedName>
        <fullName evidence="2">DNA-directed RNA polymerase subunit beta</fullName>
        <ecNumber evidence="2">2.7.7.6</ecNumber>
    </submittedName>
</protein>
<keyword evidence="2" id="KW-0548">Nucleotidyltransferase</keyword>
<keyword evidence="2" id="KW-0240">DNA-directed RNA polymerase</keyword>
<dbReference type="AlphaFoldDB" id="A0A1J5QBR8"/>
<evidence type="ECO:0000256" key="1">
    <source>
        <dbReference type="SAM" id="MobiDB-lite"/>
    </source>
</evidence>
<organism evidence="2">
    <name type="scientific">mine drainage metagenome</name>
    <dbReference type="NCBI Taxonomy" id="410659"/>
    <lineage>
        <taxon>unclassified sequences</taxon>
        <taxon>metagenomes</taxon>
        <taxon>ecological metagenomes</taxon>
    </lineage>
</organism>
<accession>A0A1J5QBR8</accession>
<proteinExistence type="predicted"/>
<dbReference type="Gene3D" id="1.10.150.390">
    <property type="match status" value="1"/>
</dbReference>
<reference evidence="2" key="1">
    <citation type="submission" date="2016-10" db="EMBL/GenBank/DDBJ databases">
        <title>Sequence of Gallionella enrichment culture.</title>
        <authorList>
            <person name="Poehlein A."/>
            <person name="Muehling M."/>
            <person name="Daniel R."/>
        </authorList>
    </citation>
    <scope>NUCLEOTIDE SEQUENCE</scope>
</reference>
<feature type="region of interest" description="Disordered" evidence="1">
    <location>
        <begin position="45"/>
        <end position="78"/>
    </location>
</feature>
<dbReference type="SUPFAM" id="SSF64484">
    <property type="entry name" value="beta and beta-prime subunits of DNA dependent RNA-polymerase"/>
    <property type="match status" value="1"/>
</dbReference>
<sequence length="78" mass="8300">MLTEAAIMGKRDELRGLKENVIVGRLIPAGTGLAFHQARKAKDVSDQADRAAQAAAELQALEDSTAQSEQSDHSADQP</sequence>
<dbReference type="EC" id="2.7.7.6" evidence="2"/>
<keyword evidence="2" id="KW-0804">Transcription</keyword>
<gene>
    <name evidence="2" type="primary">rpoC_11</name>
    <name evidence="2" type="ORF">GALL_371550</name>
</gene>
<dbReference type="GO" id="GO:0003899">
    <property type="term" value="F:DNA-directed RNA polymerase activity"/>
    <property type="evidence" value="ECO:0007669"/>
    <property type="project" value="UniProtKB-EC"/>
</dbReference>
<name>A0A1J5QBR8_9ZZZZ</name>
<feature type="compositionally biased region" description="Low complexity" evidence="1">
    <location>
        <begin position="50"/>
        <end position="63"/>
    </location>
</feature>
<keyword evidence="2" id="KW-0808">Transferase</keyword>